<evidence type="ECO:0000256" key="1">
    <source>
        <dbReference type="SAM" id="SignalP"/>
    </source>
</evidence>
<keyword evidence="3" id="KW-1185">Reference proteome</keyword>
<name>A0ABW9VBI2_9BURK</name>
<reference evidence="2 3" key="1">
    <citation type="submission" date="2019-12" db="EMBL/GenBank/DDBJ databases">
        <title>Novel species isolated from a subtropical stream in China.</title>
        <authorList>
            <person name="Lu H."/>
        </authorList>
    </citation>
    <scope>NUCLEOTIDE SEQUENCE [LARGE SCALE GENOMIC DNA]</scope>
    <source>
        <strain evidence="2 3">FT94W</strain>
    </source>
</reference>
<organism evidence="2 3">
    <name type="scientific">Duganella lactea</name>
    <dbReference type="NCBI Taxonomy" id="2692173"/>
    <lineage>
        <taxon>Bacteria</taxon>
        <taxon>Pseudomonadati</taxon>
        <taxon>Pseudomonadota</taxon>
        <taxon>Betaproteobacteria</taxon>
        <taxon>Burkholderiales</taxon>
        <taxon>Oxalobacteraceae</taxon>
        <taxon>Telluria group</taxon>
        <taxon>Duganella</taxon>
    </lineage>
</organism>
<evidence type="ECO:0000313" key="2">
    <source>
        <dbReference type="EMBL" id="MYM36039.1"/>
    </source>
</evidence>
<evidence type="ECO:0000313" key="3">
    <source>
        <dbReference type="Proteomes" id="UP000449678"/>
    </source>
</evidence>
<evidence type="ECO:0008006" key="4">
    <source>
        <dbReference type="Google" id="ProtNLM"/>
    </source>
</evidence>
<dbReference type="Proteomes" id="UP000449678">
    <property type="component" value="Unassembled WGS sequence"/>
</dbReference>
<accession>A0ABW9VBI2</accession>
<feature type="chain" id="PRO_5046128189" description="DUF922 domain-containing protein" evidence="1">
    <location>
        <begin position="20"/>
        <end position="230"/>
    </location>
</feature>
<protein>
    <recommendedName>
        <fullName evidence="4">DUF922 domain-containing protein</fullName>
    </recommendedName>
</protein>
<dbReference type="EMBL" id="WWCO01000012">
    <property type="protein sequence ID" value="MYM36039.1"/>
    <property type="molecule type" value="Genomic_DNA"/>
</dbReference>
<proteinExistence type="predicted"/>
<feature type="signal peptide" evidence="1">
    <location>
        <begin position="1"/>
        <end position="19"/>
    </location>
</feature>
<comment type="caution">
    <text evidence="2">The sequence shown here is derived from an EMBL/GenBank/DDBJ whole genome shotgun (WGS) entry which is preliminary data.</text>
</comment>
<dbReference type="RefSeq" id="WP_160991420.1">
    <property type="nucleotide sequence ID" value="NZ_WWCO01000012.1"/>
</dbReference>
<sequence>MKCWLAFALLLAAVGGAQAAAQRTPFQIRCEDTITKSVSVLKAQQEGYTVNNQLPYRALTTRTGSSNRGMQTLGLTVTQGMHKALVGGPILQDPASGYECIAPKVDIQLYYAPVRIYVGNEFAPGTCAYQEILAHEMRHLKAHMDNLARVQKVVGDALNKRFAGQPMYAPSGTAMSALQHEISSTWFNFIRDEFEKGKVDQEKIDSPEEYARLGKACNGEIAQILARRRK</sequence>
<keyword evidence="1" id="KW-0732">Signal</keyword>
<gene>
    <name evidence="2" type="ORF">GTP38_17030</name>
</gene>